<evidence type="ECO:0000256" key="7">
    <source>
        <dbReference type="ARBA" id="ARBA00022692"/>
    </source>
</evidence>
<dbReference type="RefSeq" id="WP_036621199.1">
    <property type="nucleotide sequence ID" value="NZ_JAHAJO010000165.1"/>
</dbReference>
<protein>
    <recommendedName>
        <fullName evidence="3">histidine kinase</fullName>
        <ecNumber evidence="3">2.7.13.3</ecNumber>
    </recommendedName>
</protein>
<keyword evidence="4" id="KW-1003">Cell membrane</keyword>
<evidence type="ECO:0000256" key="6">
    <source>
        <dbReference type="ARBA" id="ARBA00022679"/>
    </source>
</evidence>
<evidence type="ECO:0000259" key="15">
    <source>
        <dbReference type="PROSITE" id="PS50109"/>
    </source>
</evidence>
<evidence type="ECO:0000256" key="9">
    <source>
        <dbReference type="ARBA" id="ARBA00022777"/>
    </source>
</evidence>
<reference evidence="17 18" key="1">
    <citation type="submission" date="2014-04" db="EMBL/GenBank/DDBJ databases">
        <authorList>
            <person name="Bishop-Lilly K.A."/>
            <person name="Broomall S.M."/>
            <person name="Chain P.S."/>
            <person name="Chertkov O."/>
            <person name="Coyne S.R."/>
            <person name="Daligault H.E."/>
            <person name="Davenport K.W."/>
            <person name="Erkkila T."/>
            <person name="Frey K.G."/>
            <person name="Gibbons H.S."/>
            <person name="Gu W."/>
            <person name="Jaissle J."/>
            <person name="Johnson S.L."/>
            <person name="Koroleva G.I."/>
            <person name="Ladner J.T."/>
            <person name="Lo C.-C."/>
            <person name="Minogue T.D."/>
            <person name="Munk C."/>
            <person name="Palacios G.F."/>
            <person name="Redden C.L."/>
            <person name="Rosenzweig C.N."/>
            <person name="Scholz M.B."/>
            <person name="Teshima H."/>
            <person name="Xu Y."/>
        </authorList>
    </citation>
    <scope>NUCLEOTIDE SEQUENCE [LARGE SCALE GENOMIC DNA]</scope>
    <source>
        <strain evidence="17 18">8244</strain>
    </source>
</reference>
<evidence type="ECO:0000313" key="18">
    <source>
        <dbReference type="Proteomes" id="UP000029278"/>
    </source>
</evidence>
<gene>
    <name evidence="17" type="ORF">DJ90_582</name>
</gene>
<keyword evidence="6" id="KW-0808">Transferase</keyword>
<dbReference type="InterPro" id="IPR050398">
    <property type="entry name" value="HssS/ArlS-like"/>
</dbReference>
<evidence type="ECO:0000256" key="10">
    <source>
        <dbReference type="ARBA" id="ARBA00022840"/>
    </source>
</evidence>
<accession>A0A090ZHD3</accession>
<evidence type="ECO:0000256" key="5">
    <source>
        <dbReference type="ARBA" id="ARBA00022553"/>
    </source>
</evidence>
<dbReference type="GO" id="GO:0000155">
    <property type="term" value="F:phosphorelay sensor kinase activity"/>
    <property type="evidence" value="ECO:0007669"/>
    <property type="project" value="InterPro"/>
</dbReference>
<evidence type="ECO:0000256" key="12">
    <source>
        <dbReference type="ARBA" id="ARBA00023012"/>
    </source>
</evidence>
<dbReference type="CDD" id="cd06225">
    <property type="entry name" value="HAMP"/>
    <property type="match status" value="1"/>
</dbReference>
<keyword evidence="18" id="KW-1185">Reference proteome</keyword>
<dbReference type="GeneID" id="77006062"/>
<dbReference type="Gene3D" id="6.10.340.10">
    <property type="match status" value="1"/>
</dbReference>
<dbReference type="InterPro" id="IPR036890">
    <property type="entry name" value="HATPase_C_sf"/>
</dbReference>
<dbReference type="SUPFAM" id="SSF47384">
    <property type="entry name" value="Homodimeric domain of signal transducing histidine kinase"/>
    <property type="match status" value="1"/>
</dbReference>
<dbReference type="PANTHER" id="PTHR45528">
    <property type="entry name" value="SENSOR HISTIDINE KINASE CPXA"/>
    <property type="match status" value="1"/>
</dbReference>
<feature type="domain" description="HAMP" evidence="16">
    <location>
        <begin position="183"/>
        <end position="235"/>
    </location>
</feature>
<comment type="caution">
    <text evidence="17">The sequence shown here is derived from an EMBL/GenBank/DDBJ whole genome shotgun (WGS) entry which is preliminary data.</text>
</comment>
<dbReference type="PRINTS" id="PR01780">
    <property type="entry name" value="LANTIREGPROT"/>
</dbReference>
<evidence type="ECO:0000256" key="2">
    <source>
        <dbReference type="ARBA" id="ARBA00004651"/>
    </source>
</evidence>
<keyword evidence="7 14" id="KW-0812">Transmembrane</keyword>
<feature type="transmembrane region" description="Helical" evidence="14">
    <location>
        <begin position="159"/>
        <end position="183"/>
    </location>
</feature>
<dbReference type="CDD" id="cd00082">
    <property type="entry name" value="HisKA"/>
    <property type="match status" value="1"/>
</dbReference>
<sequence>MKFWQKTYLCVLLVFLVAFDLGAYALLQKSYQLNERMDMSRGVSEYESIEQTLSYILRAFANSTGSSGYEAVISGIAQNYDEEGILTEVYDGERLVFSNAYQFAGEREELQLKEGERETVYRKLDGQLWIFVGGSMEFNGLKLVISRSSAYLQDYYNTLLNYFIALSVVISLILSAVLIVLLFRLTAPVRNLNKGVRDIAAGAYHQRVKVSGSDEIAELAQDFNKMVDAVSANIETIQKASEEKENFINNLTHELKTPITAIKGYSEFLNQANSTEEDRRMAVDYIHEHVARLDLLSGKLMELLYLKNEEIALQIVEIAPLFAYAEQMERHDLEAKQIALVKECGAERIYGDSTLLLTLLMNLVENSIKASENGGEIHLKCYSRQQGIVIEVIDYGKGIPDKDIEKITEAFYVVDKSRSKELGGIGLGLSICSQIAQLHHARLHIESREQEYTKVSVLFTTSLQLEH</sequence>
<dbReference type="PROSITE" id="PS50109">
    <property type="entry name" value="HIS_KIN"/>
    <property type="match status" value="1"/>
</dbReference>
<keyword evidence="9" id="KW-0418">Kinase</keyword>
<dbReference type="EC" id="2.7.13.3" evidence="3"/>
<evidence type="ECO:0000259" key="16">
    <source>
        <dbReference type="PROSITE" id="PS50885"/>
    </source>
</evidence>
<feature type="domain" description="Histidine kinase" evidence="15">
    <location>
        <begin position="250"/>
        <end position="463"/>
    </location>
</feature>
<evidence type="ECO:0000256" key="8">
    <source>
        <dbReference type="ARBA" id="ARBA00022741"/>
    </source>
</evidence>
<dbReference type="InterPro" id="IPR003594">
    <property type="entry name" value="HATPase_dom"/>
</dbReference>
<dbReference type="SUPFAM" id="SSF158472">
    <property type="entry name" value="HAMP domain-like"/>
    <property type="match status" value="1"/>
</dbReference>
<keyword evidence="8" id="KW-0547">Nucleotide-binding</keyword>
<dbReference type="InterPro" id="IPR003661">
    <property type="entry name" value="HisK_dim/P_dom"/>
</dbReference>
<keyword evidence="5" id="KW-0597">Phosphoprotein</keyword>
<keyword evidence="11 14" id="KW-1133">Transmembrane helix</keyword>
<dbReference type="GO" id="GO:0005886">
    <property type="term" value="C:plasma membrane"/>
    <property type="evidence" value="ECO:0007669"/>
    <property type="project" value="UniProtKB-SubCell"/>
</dbReference>
<keyword evidence="10" id="KW-0067">ATP-binding</keyword>
<keyword evidence="13 14" id="KW-0472">Membrane</keyword>
<evidence type="ECO:0000256" key="11">
    <source>
        <dbReference type="ARBA" id="ARBA00022989"/>
    </source>
</evidence>
<dbReference type="PROSITE" id="PS50885">
    <property type="entry name" value="HAMP"/>
    <property type="match status" value="1"/>
</dbReference>
<dbReference type="SMART" id="SM00304">
    <property type="entry name" value="HAMP"/>
    <property type="match status" value="1"/>
</dbReference>
<dbReference type="InterPro" id="IPR005467">
    <property type="entry name" value="His_kinase_dom"/>
</dbReference>
<dbReference type="AlphaFoldDB" id="A0A090ZHD3"/>
<dbReference type="InterPro" id="IPR036097">
    <property type="entry name" value="HisK_dim/P_sf"/>
</dbReference>
<dbReference type="Pfam" id="PF02518">
    <property type="entry name" value="HATPase_c"/>
    <property type="match status" value="1"/>
</dbReference>
<dbReference type="Pfam" id="PF00512">
    <property type="entry name" value="HisKA"/>
    <property type="match status" value="1"/>
</dbReference>
<evidence type="ECO:0000256" key="13">
    <source>
        <dbReference type="ARBA" id="ARBA00023136"/>
    </source>
</evidence>
<proteinExistence type="predicted"/>
<dbReference type="PATRIC" id="fig|44252.3.peg.1826"/>
<dbReference type="EMBL" id="JMQA01000020">
    <property type="protein sequence ID" value="KFN10042.1"/>
    <property type="molecule type" value="Genomic_DNA"/>
</dbReference>
<dbReference type="OrthoDB" id="9786919at2"/>
<evidence type="ECO:0000313" key="17">
    <source>
        <dbReference type="EMBL" id="KFN10042.1"/>
    </source>
</evidence>
<dbReference type="InterPro" id="IPR003660">
    <property type="entry name" value="HAMP_dom"/>
</dbReference>
<dbReference type="SMART" id="SM00388">
    <property type="entry name" value="HisKA"/>
    <property type="match status" value="1"/>
</dbReference>
<keyword evidence="12" id="KW-0902">Two-component regulatory system</keyword>
<evidence type="ECO:0000256" key="3">
    <source>
        <dbReference type="ARBA" id="ARBA00012438"/>
    </source>
</evidence>
<name>A0A090ZHD3_PAEMA</name>
<dbReference type="STRING" id="44252.DJ90_582"/>
<organism evidence="17 18">
    <name type="scientific">Paenibacillus macerans</name>
    <name type="common">Bacillus macerans</name>
    <dbReference type="NCBI Taxonomy" id="44252"/>
    <lineage>
        <taxon>Bacteria</taxon>
        <taxon>Bacillati</taxon>
        <taxon>Bacillota</taxon>
        <taxon>Bacilli</taxon>
        <taxon>Bacillales</taxon>
        <taxon>Paenibacillaceae</taxon>
        <taxon>Paenibacillus</taxon>
    </lineage>
</organism>
<evidence type="ECO:0000256" key="1">
    <source>
        <dbReference type="ARBA" id="ARBA00000085"/>
    </source>
</evidence>
<dbReference type="SMART" id="SM00387">
    <property type="entry name" value="HATPase_c"/>
    <property type="match status" value="1"/>
</dbReference>
<comment type="catalytic activity">
    <reaction evidence="1">
        <text>ATP + protein L-histidine = ADP + protein N-phospho-L-histidine.</text>
        <dbReference type="EC" id="2.7.13.3"/>
    </reaction>
</comment>
<dbReference type="Proteomes" id="UP000029278">
    <property type="component" value="Unassembled WGS sequence"/>
</dbReference>
<dbReference type="InterPro" id="IPR008358">
    <property type="entry name" value="Sig_transdc_His_kin/Pase_MprB"/>
</dbReference>
<dbReference type="Gene3D" id="1.10.287.130">
    <property type="match status" value="1"/>
</dbReference>
<dbReference type="PANTHER" id="PTHR45528:SF1">
    <property type="entry name" value="SENSOR HISTIDINE KINASE CPXA"/>
    <property type="match status" value="1"/>
</dbReference>
<dbReference type="SUPFAM" id="SSF55874">
    <property type="entry name" value="ATPase domain of HSP90 chaperone/DNA topoisomerase II/histidine kinase"/>
    <property type="match status" value="1"/>
</dbReference>
<evidence type="ECO:0000256" key="4">
    <source>
        <dbReference type="ARBA" id="ARBA00022475"/>
    </source>
</evidence>
<evidence type="ECO:0000256" key="14">
    <source>
        <dbReference type="SAM" id="Phobius"/>
    </source>
</evidence>
<dbReference type="GO" id="GO:0005524">
    <property type="term" value="F:ATP binding"/>
    <property type="evidence" value="ECO:0007669"/>
    <property type="project" value="UniProtKB-KW"/>
</dbReference>
<dbReference type="HOGENOM" id="CLU_000445_89_6_9"/>
<dbReference type="Pfam" id="PF00672">
    <property type="entry name" value="HAMP"/>
    <property type="match status" value="1"/>
</dbReference>
<comment type="subcellular location">
    <subcellularLocation>
        <location evidence="2">Cell membrane</location>
        <topology evidence="2">Multi-pass membrane protein</topology>
    </subcellularLocation>
</comment>
<dbReference type="Gene3D" id="3.30.565.10">
    <property type="entry name" value="Histidine kinase-like ATPase, C-terminal domain"/>
    <property type="match status" value="1"/>
</dbReference>